<dbReference type="Proteomes" id="UP000622653">
    <property type="component" value="Unassembled WGS sequence"/>
</dbReference>
<organism evidence="2 3">
    <name type="scientific">Savagea serpentis</name>
    <dbReference type="NCBI Taxonomy" id="2785297"/>
    <lineage>
        <taxon>Bacteria</taxon>
        <taxon>Bacillati</taxon>
        <taxon>Bacillota</taxon>
        <taxon>Bacilli</taxon>
        <taxon>Bacillales</taxon>
        <taxon>Caryophanaceae</taxon>
        <taxon>Savagea</taxon>
    </lineage>
</organism>
<gene>
    <name evidence="2" type="ORF">IRY55_10535</name>
</gene>
<proteinExistence type="predicted"/>
<feature type="signal peptide" evidence="1">
    <location>
        <begin position="1"/>
        <end position="29"/>
    </location>
</feature>
<sequence>MMKKVKSVVVTALAALLVVVILAPSTITAQGLTHQHISMGSTLTTAYIEGYNTKGVKGTGLYGTNKNKVVTGVKVRLKEGNYDKSANNYKNKGGWTPKLSKVNNPLEVAYTTYSWRY</sequence>
<comment type="caution">
    <text evidence="2">The sequence shown here is derived from an EMBL/GenBank/DDBJ whole genome shotgun (WGS) entry which is preliminary data.</text>
</comment>
<reference evidence="2" key="1">
    <citation type="submission" date="2020-11" db="EMBL/GenBank/DDBJ databases">
        <title>Multidrug resistant novel bacterium Savagea serpentis sp. nov., isolated from the scats of a vine snake (Ahaetulla nasuta).</title>
        <authorList>
            <person name="Venkata Ramana V."/>
            <person name="Vikas Patil S."/>
            <person name="Yogita Lugani V."/>
        </authorList>
    </citation>
    <scope>NUCLEOTIDE SEQUENCE</scope>
    <source>
        <strain evidence="2">SN6</strain>
    </source>
</reference>
<keyword evidence="3" id="KW-1185">Reference proteome</keyword>
<evidence type="ECO:0000313" key="2">
    <source>
        <dbReference type="EMBL" id="MBF4501803.1"/>
    </source>
</evidence>
<dbReference type="EMBL" id="JADKPV010000005">
    <property type="protein sequence ID" value="MBF4501803.1"/>
    <property type="molecule type" value="Genomic_DNA"/>
</dbReference>
<accession>A0A8J7GMM6</accession>
<evidence type="ECO:0000313" key="3">
    <source>
        <dbReference type="Proteomes" id="UP000622653"/>
    </source>
</evidence>
<dbReference type="RefSeq" id="WP_194563278.1">
    <property type="nucleotide sequence ID" value="NZ_JADKPV010000005.1"/>
</dbReference>
<keyword evidence="1" id="KW-0732">Signal</keyword>
<name>A0A8J7GMM6_9BACL</name>
<evidence type="ECO:0000256" key="1">
    <source>
        <dbReference type="SAM" id="SignalP"/>
    </source>
</evidence>
<dbReference type="AlphaFoldDB" id="A0A8J7GMM6"/>
<feature type="chain" id="PRO_5035206763" evidence="1">
    <location>
        <begin position="30"/>
        <end position="117"/>
    </location>
</feature>
<protein>
    <submittedName>
        <fullName evidence="2">Uncharacterized protein</fullName>
    </submittedName>
</protein>